<evidence type="ECO:0000313" key="2">
    <source>
        <dbReference type="EMBL" id="KAG8549052.1"/>
    </source>
</evidence>
<proteinExistence type="predicted"/>
<dbReference type="AlphaFoldDB" id="A0AAV6ZIR5"/>
<protein>
    <submittedName>
        <fullName evidence="2">Uncharacterized protein</fullName>
    </submittedName>
</protein>
<reference evidence="2" key="1">
    <citation type="thesis" date="2020" institute="ProQuest LLC" country="789 East Eisenhower Parkway, Ann Arbor, MI, USA">
        <title>Comparative Genomics and Chromosome Evolution.</title>
        <authorList>
            <person name="Mudd A.B."/>
        </authorList>
    </citation>
    <scope>NUCLEOTIDE SEQUENCE</scope>
    <source>
        <strain evidence="2">237g6f4</strain>
        <tissue evidence="2">Blood</tissue>
    </source>
</reference>
<dbReference type="EMBL" id="WNYA01000261">
    <property type="protein sequence ID" value="KAG8549052.1"/>
    <property type="molecule type" value="Genomic_DNA"/>
</dbReference>
<evidence type="ECO:0000256" key="1">
    <source>
        <dbReference type="SAM" id="Phobius"/>
    </source>
</evidence>
<sequence>MNDLLMTCHFLGVCTTAPFPVPGLYILLSTLSGLVFILWVGAGREGPVSCDCLTFNLGFSVSPPPPAGTVYCKRFK</sequence>
<keyword evidence="1" id="KW-0472">Membrane</keyword>
<comment type="caution">
    <text evidence="2">The sequence shown here is derived from an EMBL/GenBank/DDBJ whole genome shotgun (WGS) entry which is preliminary data.</text>
</comment>
<keyword evidence="3" id="KW-1185">Reference proteome</keyword>
<feature type="transmembrane region" description="Helical" evidence="1">
    <location>
        <begin position="20"/>
        <end position="40"/>
    </location>
</feature>
<keyword evidence="1" id="KW-0812">Transmembrane</keyword>
<evidence type="ECO:0000313" key="3">
    <source>
        <dbReference type="Proteomes" id="UP000824782"/>
    </source>
</evidence>
<gene>
    <name evidence="2" type="ORF">GDO81_022966</name>
</gene>
<name>A0AAV6ZIR5_ENGPU</name>
<accession>A0AAV6ZIR5</accession>
<dbReference type="Proteomes" id="UP000824782">
    <property type="component" value="Unassembled WGS sequence"/>
</dbReference>
<organism evidence="2 3">
    <name type="scientific">Engystomops pustulosus</name>
    <name type="common">Tungara frog</name>
    <name type="synonym">Physalaemus pustulosus</name>
    <dbReference type="NCBI Taxonomy" id="76066"/>
    <lineage>
        <taxon>Eukaryota</taxon>
        <taxon>Metazoa</taxon>
        <taxon>Chordata</taxon>
        <taxon>Craniata</taxon>
        <taxon>Vertebrata</taxon>
        <taxon>Euteleostomi</taxon>
        <taxon>Amphibia</taxon>
        <taxon>Batrachia</taxon>
        <taxon>Anura</taxon>
        <taxon>Neobatrachia</taxon>
        <taxon>Hyloidea</taxon>
        <taxon>Leptodactylidae</taxon>
        <taxon>Leiuperinae</taxon>
        <taxon>Engystomops</taxon>
    </lineage>
</organism>
<keyword evidence="1" id="KW-1133">Transmembrane helix</keyword>